<dbReference type="NCBIfam" id="TIGR03309">
    <property type="entry name" value="matur_yqeB"/>
    <property type="match status" value="1"/>
</dbReference>
<sequence>MSSQPVIIRGGGDLATGIAHRLFQSGFPVVILEIPQPTVIRRTVAFAQSVYDGQTTIEGVTAVLVSTPGEALEKMTEGFIPVLIDPFGQHIPQLHPLALVDAIIAKRNLGTYRGQAPIVIGVGPGFAAGKDVDAVIETSRGHDLGRVIYQGEALPDTGIPGDIGGFTVERIIRAPGTGVFQGLVEIGSSVEKDQIIGEVHGSPVLAPITGIVRGIIAQGAHVKQGMKIGDVDPRGKKEYCYTISDKARAIGGGVLEAILHLRQSKKL</sequence>
<organism evidence="1 2">
    <name type="scientific">Thermanaerosceptrum fracticalcis</name>
    <dbReference type="NCBI Taxonomy" id="1712410"/>
    <lineage>
        <taxon>Bacteria</taxon>
        <taxon>Bacillati</taxon>
        <taxon>Bacillota</taxon>
        <taxon>Clostridia</taxon>
        <taxon>Eubacteriales</taxon>
        <taxon>Peptococcaceae</taxon>
        <taxon>Thermanaerosceptrum</taxon>
    </lineage>
</organism>
<dbReference type="EMBL" id="CP045798">
    <property type="protein sequence ID" value="QNB46460.1"/>
    <property type="molecule type" value="Genomic_DNA"/>
</dbReference>
<keyword evidence="2" id="KW-1185">Reference proteome</keyword>
<reference evidence="1 2" key="1">
    <citation type="journal article" date="2019" name="Front. Microbiol.">
        <title>Thermoanaerosceptrum fracticalcis gen. nov. sp. nov., a Novel Fumarate-Fermenting Microorganism From a Deep Fractured Carbonate Aquifer of the US Great Basin.</title>
        <authorList>
            <person name="Hamilton-Brehm S.D."/>
            <person name="Stewart L.E."/>
            <person name="Zavarin M."/>
            <person name="Caldwell M."/>
            <person name="Lawson P.A."/>
            <person name="Onstott T.C."/>
            <person name="Grzymski J."/>
            <person name="Neveux I."/>
            <person name="Lollar B.S."/>
            <person name="Russell C.E."/>
            <person name="Moser D.P."/>
        </authorList>
    </citation>
    <scope>NUCLEOTIDE SEQUENCE [LARGE SCALE GENOMIC DNA]</scope>
    <source>
        <strain evidence="1 2">DRI-13</strain>
    </source>
</reference>
<gene>
    <name evidence="1" type="ORF">BR63_09120</name>
</gene>
<evidence type="ECO:0000313" key="1">
    <source>
        <dbReference type="EMBL" id="QNB46460.1"/>
    </source>
</evidence>
<accession>A0A7G6E306</accession>
<name>A0A7G6E306_THEFR</name>
<dbReference type="AlphaFoldDB" id="A0A7G6E306"/>
<proteinExistence type="predicted"/>
<dbReference type="OrthoDB" id="9815497at2"/>
<evidence type="ECO:0000313" key="2">
    <source>
        <dbReference type="Proteomes" id="UP000515847"/>
    </source>
</evidence>
<dbReference type="Proteomes" id="UP000515847">
    <property type="component" value="Chromosome"/>
</dbReference>
<dbReference type="RefSeq" id="WP_034422207.1">
    <property type="nucleotide sequence ID" value="NZ_CP045798.1"/>
</dbReference>
<dbReference type="KEGG" id="tfr:BR63_09120"/>
<protein>
    <submittedName>
        <fullName evidence="1">EF2563 family selenium-dependent molybdenum hydroxylase system protein</fullName>
    </submittedName>
</protein>
<dbReference type="InterPro" id="IPR017695">
    <property type="entry name" value="Se-dep_Mo_hydrolase_YqeB"/>
</dbReference>